<dbReference type="InterPro" id="IPR001173">
    <property type="entry name" value="Glyco_trans_2-like"/>
</dbReference>
<dbReference type="SUPFAM" id="SSF53448">
    <property type="entry name" value="Nucleotide-diphospho-sugar transferases"/>
    <property type="match status" value="1"/>
</dbReference>
<dbReference type="Pfam" id="PF00535">
    <property type="entry name" value="Glycos_transf_2"/>
    <property type="match status" value="1"/>
</dbReference>
<feature type="domain" description="Glycosyltransferase 2-like" evidence="2">
    <location>
        <begin position="6"/>
        <end position="161"/>
    </location>
</feature>
<gene>
    <name evidence="3" type="ORF">GCM10022242_14400</name>
</gene>
<name>A0ABP7I9R1_9ACTN</name>
<proteinExistence type="inferred from homology"/>
<dbReference type="RefSeq" id="WP_344773775.1">
    <property type="nucleotide sequence ID" value="NZ_BAABAH010000003.1"/>
</dbReference>
<dbReference type="InterPro" id="IPR029044">
    <property type="entry name" value="Nucleotide-diphossugar_trans"/>
</dbReference>
<organism evidence="3 4">
    <name type="scientific">Nocardioides panacisoli</name>
    <dbReference type="NCBI Taxonomy" id="627624"/>
    <lineage>
        <taxon>Bacteria</taxon>
        <taxon>Bacillati</taxon>
        <taxon>Actinomycetota</taxon>
        <taxon>Actinomycetes</taxon>
        <taxon>Propionibacteriales</taxon>
        <taxon>Nocardioidaceae</taxon>
        <taxon>Nocardioides</taxon>
    </lineage>
</organism>
<reference evidence="4" key="1">
    <citation type="journal article" date="2019" name="Int. J. Syst. Evol. Microbiol.">
        <title>The Global Catalogue of Microorganisms (GCM) 10K type strain sequencing project: providing services to taxonomists for standard genome sequencing and annotation.</title>
        <authorList>
            <consortium name="The Broad Institute Genomics Platform"/>
            <consortium name="The Broad Institute Genome Sequencing Center for Infectious Disease"/>
            <person name="Wu L."/>
            <person name="Ma J."/>
        </authorList>
    </citation>
    <scope>NUCLEOTIDE SEQUENCE [LARGE SCALE GENOMIC DNA]</scope>
    <source>
        <strain evidence="4">JCM 16953</strain>
    </source>
</reference>
<comment type="similarity">
    <text evidence="1">Belongs to the glycosyltransferase 2 family.</text>
</comment>
<accession>A0ABP7I9R1</accession>
<evidence type="ECO:0000313" key="3">
    <source>
        <dbReference type="EMBL" id="GAA3813078.1"/>
    </source>
</evidence>
<dbReference type="PANTHER" id="PTHR48090">
    <property type="entry name" value="UNDECAPRENYL-PHOSPHATE 4-DEOXY-4-FORMAMIDO-L-ARABINOSE TRANSFERASE-RELATED"/>
    <property type="match status" value="1"/>
</dbReference>
<dbReference type="CDD" id="cd04179">
    <property type="entry name" value="DPM_DPG-synthase_like"/>
    <property type="match status" value="1"/>
</dbReference>
<evidence type="ECO:0000259" key="2">
    <source>
        <dbReference type="Pfam" id="PF00535"/>
    </source>
</evidence>
<dbReference type="PANTHER" id="PTHR48090:SF7">
    <property type="entry name" value="RFBJ PROTEIN"/>
    <property type="match status" value="1"/>
</dbReference>
<dbReference type="Gene3D" id="3.90.550.10">
    <property type="entry name" value="Spore Coat Polysaccharide Biosynthesis Protein SpsA, Chain A"/>
    <property type="match status" value="1"/>
</dbReference>
<keyword evidence="4" id="KW-1185">Reference proteome</keyword>
<evidence type="ECO:0000256" key="1">
    <source>
        <dbReference type="ARBA" id="ARBA00006739"/>
    </source>
</evidence>
<dbReference type="Proteomes" id="UP001501821">
    <property type="component" value="Unassembled WGS sequence"/>
</dbReference>
<protein>
    <submittedName>
        <fullName evidence="3">Glycosyltransferase family 2 protein</fullName>
    </submittedName>
</protein>
<dbReference type="InterPro" id="IPR050256">
    <property type="entry name" value="Glycosyltransferase_2"/>
</dbReference>
<sequence length="227" mass="24566">MDKTVVVVPMYNEGPVVAEVLAALRASFTRIVCVDDGSADDSAAVARSAGVLVLRHSVNLGQGAALQTGFDYVLRHTDATHAVTFDADGQYRVDDAVAMVEVAAATGVDIVLGSRNLGRTEGQPVARRILMRSALAFSRRSTGLELTDTHNGLRVLNRRALAAMCLRQRGMAHASEIESRIRSADLSWREHPITMTYTDYTRRKGQSNINALNVVFDLAAERIGATL</sequence>
<evidence type="ECO:0000313" key="4">
    <source>
        <dbReference type="Proteomes" id="UP001501821"/>
    </source>
</evidence>
<dbReference type="EMBL" id="BAABAH010000003">
    <property type="protein sequence ID" value="GAA3813078.1"/>
    <property type="molecule type" value="Genomic_DNA"/>
</dbReference>
<comment type="caution">
    <text evidence="3">The sequence shown here is derived from an EMBL/GenBank/DDBJ whole genome shotgun (WGS) entry which is preliminary data.</text>
</comment>